<accession>A0AAN9PUY0</accession>
<keyword evidence="3" id="KW-1185">Reference proteome</keyword>
<sequence length="66" mass="7542">MIAFLFIVAFLYCPCCCVCNKSIINKEAHSISVHKLIHVSLQRLSQFRLAPRQRNCMETRNMVGAS</sequence>
<dbReference type="EMBL" id="JAYKXN010000002">
    <property type="protein sequence ID" value="KAK7310218.1"/>
    <property type="molecule type" value="Genomic_DNA"/>
</dbReference>
<name>A0AAN9PUY0_CLITE</name>
<comment type="caution">
    <text evidence="2">The sequence shown here is derived from an EMBL/GenBank/DDBJ whole genome shotgun (WGS) entry which is preliminary data.</text>
</comment>
<feature type="chain" id="PRO_5043040208" description="Secreted protein" evidence="1">
    <location>
        <begin position="18"/>
        <end position="66"/>
    </location>
</feature>
<keyword evidence="1" id="KW-0732">Signal</keyword>
<gene>
    <name evidence="2" type="ORF">RJT34_07596</name>
</gene>
<evidence type="ECO:0008006" key="4">
    <source>
        <dbReference type="Google" id="ProtNLM"/>
    </source>
</evidence>
<evidence type="ECO:0000313" key="2">
    <source>
        <dbReference type="EMBL" id="KAK7310218.1"/>
    </source>
</evidence>
<reference evidence="2 3" key="1">
    <citation type="submission" date="2024-01" db="EMBL/GenBank/DDBJ databases">
        <title>The genomes of 5 underutilized Papilionoideae crops provide insights into root nodulation and disease resistance.</title>
        <authorList>
            <person name="Yuan L."/>
        </authorList>
    </citation>
    <scope>NUCLEOTIDE SEQUENCE [LARGE SCALE GENOMIC DNA]</scope>
    <source>
        <strain evidence="2">LY-2023</strain>
        <tissue evidence="2">Leaf</tissue>
    </source>
</reference>
<evidence type="ECO:0000313" key="3">
    <source>
        <dbReference type="Proteomes" id="UP001359559"/>
    </source>
</evidence>
<feature type="signal peptide" evidence="1">
    <location>
        <begin position="1"/>
        <end position="17"/>
    </location>
</feature>
<dbReference type="AlphaFoldDB" id="A0AAN9PUY0"/>
<evidence type="ECO:0000256" key="1">
    <source>
        <dbReference type="SAM" id="SignalP"/>
    </source>
</evidence>
<proteinExistence type="predicted"/>
<dbReference type="Proteomes" id="UP001359559">
    <property type="component" value="Unassembled WGS sequence"/>
</dbReference>
<protein>
    <recommendedName>
        <fullName evidence="4">Secreted protein</fullName>
    </recommendedName>
</protein>
<organism evidence="2 3">
    <name type="scientific">Clitoria ternatea</name>
    <name type="common">Butterfly pea</name>
    <dbReference type="NCBI Taxonomy" id="43366"/>
    <lineage>
        <taxon>Eukaryota</taxon>
        <taxon>Viridiplantae</taxon>
        <taxon>Streptophyta</taxon>
        <taxon>Embryophyta</taxon>
        <taxon>Tracheophyta</taxon>
        <taxon>Spermatophyta</taxon>
        <taxon>Magnoliopsida</taxon>
        <taxon>eudicotyledons</taxon>
        <taxon>Gunneridae</taxon>
        <taxon>Pentapetalae</taxon>
        <taxon>rosids</taxon>
        <taxon>fabids</taxon>
        <taxon>Fabales</taxon>
        <taxon>Fabaceae</taxon>
        <taxon>Papilionoideae</taxon>
        <taxon>50 kb inversion clade</taxon>
        <taxon>NPAAA clade</taxon>
        <taxon>indigoferoid/millettioid clade</taxon>
        <taxon>Phaseoleae</taxon>
        <taxon>Clitoria</taxon>
    </lineage>
</organism>